<reference evidence="8" key="1">
    <citation type="submission" date="2022-03" db="EMBL/GenBank/DDBJ databases">
        <authorList>
            <person name="Martin C."/>
        </authorList>
    </citation>
    <scope>NUCLEOTIDE SEQUENCE</scope>
</reference>
<evidence type="ECO:0000313" key="8">
    <source>
        <dbReference type="EMBL" id="CAH1776192.1"/>
    </source>
</evidence>
<evidence type="ECO:0000313" key="9">
    <source>
        <dbReference type="Proteomes" id="UP000749559"/>
    </source>
</evidence>
<accession>A0A8S4N6G3</accession>
<proteinExistence type="inferred from homology"/>
<evidence type="ECO:0000256" key="1">
    <source>
        <dbReference type="ARBA" id="ARBA00004173"/>
    </source>
</evidence>
<sequence length="243" mass="28863">MTTCLTRSVLQISRNFIGNLALCATNASRVICQSNLTYSSRHIGPVSSVLTQQLHTSPARHGLLEFFDDKREWGEQKAKAGRPWKVEELRLKSNSDLHKLWYVLLKERNMLMTMEEEYNRELELLPSPERFEKVEESMENVLKVVKERDRAYNLLEKGETGEPGGYRDTNILGQKYWRKRRESVIPSFMNKTFMARHDHLGVWMNKLRRREIEQKLRVRTKALRRDRQRKENLKRRYPNADTD</sequence>
<dbReference type="GO" id="GO:0005762">
    <property type="term" value="C:mitochondrial large ribosomal subunit"/>
    <property type="evidence" value="ECO:0007669"/>
    <property type="project" value="TreeGrafter"/>
</dbReference>
<evidence type="ECO:0000256" key="3">
    <source>
        <dbReference type="ARBA" id="ARBA00022980"/>
    </source>
</evidence>
<dbReference type="OrthoDB" id="270763at2759"/>
<evidence type="ECO:0000256" key="7">
    <source>
        <dbReference type="SAM" id="MobiDB-lite"/>
    </source>
</evidence>
<gene>
    <name evidence="8" type="ORF">OFUS_LOCUS3394</name>
</gene>
<evidence type="ECO:0000256" key="2">
    <source>
        <dbReference type="ARBA" id="ARBA00009254"/>
    </source>
</evidence>
<keyword evidence="4" id="KW-0496">Mitochondrion</keyword>
<dbReference type="PANTHER" id="PTHR21183">
    <property type="entry name" value="RIBOSOMAL PROTEIN L47, MITOCHONDRIAL-RELATED"/>
    <property type="match status" value="1"/>
</dbReference>
<comment type="caution">
    <text evidence="8">The sequence shown here is derived from an EMBL/GenBank/DDBJ whole genome shotgun (WGS) entry which is preliminary data.</text>
</comment>
<keyword evidence="3" id="KW-0689">Ribosomal protein</keyword>
<dbReference type="GO" id="GO:0003735">
    <property type="term" value="F:structural constituent of ribosome"/>
    <property type="evidence" value="ECO:0007669"/>
    <property type="project" value="InterPro"/>
</dbReference>
<organism evidence="8 9">
    <name type="scientific">Owenia fusiformis</name>
    <name type="common">Polychaete worm</name>
    <dbReference type="NCBI Taxonomy" id="6347"/>
    <lineage>
        <taxon>Eukaryota</taxon>
        <taxon>Metazoa</taxon>
        <taxon>Spiralia</taxon>
        <taxon>Lophotrochozoa</taxon>
        <taxon>Annelida</taxon>
        <taxon>Polychaeta</taxon>
        <taxon>Sedentaria</taxon>
        <taxon>Canalipalpata</taxon>
        <taxon>Sabellida</taxon>
        <taxon>Oweniida</taxon>
        <taxon>Oweniidae</taxon>
        <taxon>Owenia</taxon>
    </lineage>
</organism>
<evidence type="ECO:0000256" key="6">
    <source>
        <dbReference type="ARBA" id="ARBA00035289"/>
    </source>
</evidence>
<dbReference type="Proteomes" id="UP000749559">
    <property type="component" value="Unassembled WGS sequence"/>
</dbReference>
<keyword evidence="5" id="KW-0687">Ribonucleoprotein</keyword>
<dbReference type="EMBL" id="CAIIXF020000001">
    <property type="protein sequence ID" value="CAH1776192.1"/>
    <property type="molecule type" value="Genomic_DNA"/>
</dbReference>
<dbReference type="AlphaFoldDB" id="A0A8S4N6G3"/>
<dbReference type="InterPro" id="IPR038340">
    <property type="entry name" value="MRP-L47_sf"/>
</dbReference>
<dbReference type="Gene3D" id="6.10.330.20">
    <property type="match status" value="1"/>
</dbReference>
<evidence type="ECO:0000256" key="4">
    <source>
        <dbReference type="ARBA" id="ARBA00023128"/>
    </source>
</evidence>
<keyword evidence="9" id="KW-1185">Reference proteome</keyword>
<dbReference type="PANTHER" id="PTHR21183:SF18">
    <property type="entry name" value="LARGE RIBOSOMAL SUBUNIT PROTEIN UL29M"/>
    <property type="match status" value="1"/>
</dbReference>
<evidence type="ECO:0000256" key="5">
    <source>
        <dbReference type="ARBA" id="ARBA00023274"/>
    </source>
</evidence>
<protein>
    <recommendedName>
        <fullName evidence="6">Large ribosomal subunit protein uL29m</fullName>
    </recommendedName>
</protein>
<dbReference type="GO" id="GO:0032543">
    <property type="term" value="P:mitochondrial translation"/>
    <property type="evidence" value="ECO:0007669"/>
    <property type="project" value="TreeGrafter"/>
</dbReference>
<comment type="similarity">
    <text evidence="2">Belongs to the universal ribosomal protein uL29 family.</text>
</comment>
<dbReference type="Pfam" id="PF06984">
    <property type="entry name" value="MRP-L47"/>
    <property type="match status" value="1"/>
</dbReference>
<comment type="subcellular location">
    <subcellularLocation>
        <location evidence="1">Mitochondrion</location>
    </subcellularLocation>
</comment>
<dbReference type="InterPro" id="IPR010729">
    <property type="entry name" value="Ribosomal_uL29_mit"/>
</dbReference>
<feature type="region of interest" description="Disordered" evidence="7">
    <location>
        <begin position="223"/>
        <end position="243"/>
    </location>
</feature>
<name>A0A8S4N6G3_OWEFU</name>